<sequence length="459" mass="49478">MDGIAGGDVVVVIPGILGSVLRRGNRTAWGYRQIFTNVHRLADRISADLAPGGDLFEQIETADDDGIEPVGVMRTLGIIPGFFAIQGYDALVAGLRRWFAADPGAVHEFPYDWRRSNEYTARRLRSFVESTLRERRSRAPGAKAVLVAHSMGGLVARYYAECLDDERLVRRVVTIGTPYQGSVKALGLLANGFVRVGPAKLRLGELARSFPSVAELLPTYPCVGPSADELRRFGALPGIPDSALRRSRDFHQRINDAISENGAGRPRYHAVLSGRNRTDLWAYPDDGGELSLRRSEGFHNGGDGTVPRCSAAPPEWPDDSGAIFVAGRHSGLQQEDGTLRQIRGILSAHPRIPQAAGDELAMDAEMFVEPGALWELRCRSVEGAENLVLAVRITGPAGPDSGTTVTPLVSRGGGAYSARVPIERPGVYYWNVHAELTGASPVEPVSDVLLCAAADTAIL</sequence>
<organism evidence="1 2">
    <name type="scientific">Actinomadura rugatobispora</name>
    <dbReference type="NCBI Taxonomy" id="1994"/>
    <lineage>
        <taxon>Bacteria</taxon>
        <taxon>Bacillati</taxon>
        <taxon>Actinomycetota</taxon>
        <taxon>Actinomycetes</taxon>
        <taxon>Streptosporangiales</taxon>
        <taxon>Thermomonosporaceae</taxon>
        <taxon>Actinomadura</taxon>
    </lineage>
</organism>
<evidence type="ECO:0000313" key="2">
    <source>
        <dbReference type="Proteomes" id="UP001596074"/>
    </source>
</evidence>
<dbReference type="InterPro" id="IPR003386">
    <property type="entry name" value="LACT/PDAT_acylTrfase"/>
</dbReference>
<dbReference type="RefSeq" id="WP_378287161.1">
    <property type="nucleotide sequence ID" value="NZ_JBHSON010000066.1"/>
</dbReference>
<dbReference type="PANTHER" id="PTHR11440">
    <property type="entry name" value="LECITHIN-CHOLESTEROL ACYLTRANSFERASE-RELATED"/>
    <property type="match status" value="1"/>
</dbReference>
<dbReference type="EMBL" id="JBHSON010000066">
    <property type="protein sequence ID" value="MFC5751261.1"/>
    <property type="molecule type" value="Genomic_DNA"/>
</dbReference>
<gene>
    <name evidence="1" type="ORF">ACFPZN_37075</name>
</gene>
<proteinExistence type="predicted"/>
<name>A0ABW1A6Z5_9ACTN</name>
<dbReference type="InterPro" id="IPR029058">
    <property type="entry name" value="AB_hydrolase_fold"/>
</dbReference>
<accession>A0ABW1A6Z5</accession>
<dbReference type="Gene3D" id="3.40.50.1820">
    <property type="entry name" value="alpha/beta hydrolase"/>
    <property type="match status" value="1"/>
</dbReference>
<keyword evidence="1" id="KW-0378">Hydrolase</keyword>
<protein>
    <submittedName>
        <fullName evidence="1">Lipase family alpha/beta hydrolase</fullName>
    </submittedName>
</protein>
<comment type="caution">
    <text evidence="1">The sequence shown here is derived from an EMBL/GenBank/DDBJ whole genome shotgun (WGS) entry which is preliminary data.</text>
</comment>
<dbReference type="GO" id="GO:0016787">
    <property type="term" value="F:hydrolase activity"/>
    <property type="evidence" value="ECO:0007669"/>
    <property type="project" value="UniProtKB-KW"/>
</dbReference>
<dbReference type="Proteomes" id="UP001596074">
    <property type="component" value="Unassembled WGS sequence"/>
</dbReference>
<evidence type="ECO:0000313" key="1">
    <source>
        <dbReference type="EMBL" id="MFC5751261.1"/>
    </source>
</evidence>
<dbReference type="Pfam" id="PF02450">
    <property type="entry name" value="LCAT"/>
    <property type="match status" value="1"/>
</dbReference>
<reference evidence="2" key="1">
    <citation type="journal article" date="2019" name="Int. J. Syst. Evol. Microbiol.">
        <title>The Global Catalogue of Microorganisms (GCM) 10K type strain sequencing project: providing services to taxonomists for standard genome sequencing and annotation.</title>
        <authorList>
            <consortium name="The Broad Institute Genomics Platform"/>
            <consortium name="The Broad Institute Genome Sequencing Center for Infectious Disease"/>
            <person name="Wu L."/>
            <person name="Ma J."/>
        </authorList>
    </citation>
    <scope>NUCLEOTIDE SEQUENCE [LARGE SCALE GENOMIC DNA]</scope>
    <source>
        <strain evidence="2">KCTC 42087</strain>
    </source>
</reference>
<dbReference type="SUPFAM" id="SSF53474">
    <property type="entry name" value="alpha/beta-Hydrolases"/>
    <property type="match status" value="1"/>
</dbReference>
<keyword evidence="2" id="KW-1185">Reference proteome</keyword>